<sequence length="755" mass="84759">MKIHEAIKCIRDHPLFKDIDTAKPLTVSQGGQQVPFELESLKKAIGSNAGCYRCGCNIWWSDLIWMANHRVPVNVGQVKAIQKTEFSSPPSTFPFTVTVAVDKEALASKPEGGWQRLSPAEPVHALLLSIQHDIQSNVGEQRLKEWRRVCLTVSFTFEAVTAGEARFWRAQNLREQAVNHGLVVRMSLRQRIYDVAGFKMSKEKASGHEFGAEKVAQAYTQQLKLAVDAEPISKSFVEDACHIHRRLLSLEPCQQILEWADRELLRNNPWKSIYALKALLDRASTSDNIIWCMLGMMDGFRMNIVDLSHFAVQKVKDSRQSYVEVLKLKKKVKEHLLQEWLQGLDIEAKWKNGLRDTFSSFESVRKKYAPYPASAAPDSAWMVGCPESVNQVTDIIEQLVYNQAFDNRYRDAVKAKHELEDFLGYPTVAKLLQDAEAQVRSEKKPAAESNTSVEDQQQWRQHMLKTIRAHIRLIPEGKSQAELEQALKDTGYATLKGDPTGQVLLHFDIKKFGEPLTRKQRVRGTGTLKQVETCLVLSSKKLTLPVRTRKHFQGSSNGDLLLGVAWPKLAEEWHVKWQEKKEMLGKKHLVPVGGKTADDAGDRTSNRAANELEPMCYHSLPLAFYEEILHGYYAKMVVDMTPSDARFAWACLRTRTGYVGICFTEAHVRGLENRLLELLKEDMVDPNSPLFSAAYSEAVGLKKTPSQGSGGPDPKAASAFMKRAAQSSVAASAIGAAVLEEKPSTCRMGWAGKMS</sequence>
<dbReference type="Proteomes" id="UP001642464">
    <property type="component" value="Unassembled WGS sequence"/>
</dbReference>
<dbReference type="EMBL" id="CAXAMM010016091">
    <property type="protein sequence ID" value="CAK9038002.1"/>
    <property type="molecule type" value="Genomic_DNA"/>
</dbReference>
<proteinExistence type="predicted"/>
<evidence type="ECO:0000313" key="1">
    <source>
        <dbReference type="EMBL" id="CAK9038002.1"/>
    </source>
</evidence>
<comment type="caution">
    <text evidence="1">The sequence shown here is derived from an EMBL/GenBank/DDBJ whole genome shotgun (WGS) entry which is preliminary data.</text>
</comment>
<name>A0ABP0LI75_9DINO</name>
<evidence type="ECO:0000313" key="2">
    <source>
        <dbReference type="Proteomes" id="UP001642464"/>
    </source>
</evidence>
<organism evidence="1 2">
    <name type="scientific">Durusdinium trenchii</name>
    <dbReference type="NCBI Taxonomy" id="1381693"/>
    <lineage>
        <taxon>Eukaryota</taxon>
        <taxon>Sar</taxon>
        <taxon>Alveolata</taxon>
        <taxon>Dinophyceae</taxon>
        <taxon>Suessiales</taxon>
        <taxon>Symbiodiniaceae</taxon>
        <taxon>Durusdinium</taxon>
    </lineage>
</organism>
<keyword evidence="2" id="KW-1185">Reference proteome</keyword>
<protein>
    <submittedName>
        <fullName evidence="1">Uncharacterized protein</fullName>
    </submittedName>
</protein>
<gene>
    <name evidence="1" type="ORF">SCF082_LOCUS22412</name>
</gene>
<reference evidence="1 2" key="1">
    <citation type="submission" date="2024-02" db="EMBL/GenBank/DDBJ databases">
        <authorList>
            <person name="Chen Y."/>
            <person name="Shah S."/>
            <person name="Dougan E. K."/>
            <person name="Thang M."/>
            <person name="Chan C."/>
        </authorList>
    </citation>
    <scope>NUCLEOTIDE SEQUENCE [LARGE SCALE GENOMIC DNA]</scope>
</reference>
<accession>A0ABP0LI75</accession>